<dbReference type="AlphaFoldDB" id="A0A9W9IJC4"/>
<reference evidence="2" key="1">
    <citation type="submission" date="2022-11" db="EMBL/GenBank/DDBJ databases">
        <authorList>
            <person name="Petersen C."/>
        </authorList>
    </citation>
    <scope>NUCLEOTIDE SEQUENCE</scope>
    <source>
        <strain evidence="2">IBT 21917</strain>
    </source>
</reference>
<feature type="compositionally biased region" description="Basic and acidic residues" evidence="1">
    <location>
        <begin position="98"/>
        <end position="115"/>
    </location>
</feature>
<evidence type="ECO:0000313" key="2">
    <source>
        <dbReference type="EMBL" id="KAJ5179600.1"/>
    </source>
</evidence>
<gene>
    <name evidence="2" type="ORF">N7492_002810</name>
</gene>
<sequence>MSISACSTHEQGQCAGDAAPCSETATQPDAPQPLHGSGPVQSSPSLLASLWSPLNSFLSISNSANARIDPGSMNESKSVESTGEDPEKTQSSQLEAKPSNREPDLTENARSKSTELEQPSPPEACYAPHEVPTFKALQKKRLTGTRTKQLLRAASRAHDDPPPPPELGLCCGKFMIEIGIEDGNSVISPTNSRRTNINIANLKTLSVLHTGTVTISANNSTNTNVVGDATILGAAED</sequence>
<dbReference type="OrthoDB" id="432685at2759"/>
<dbReference type="Proteomes" id="UP001146351">
    <property type="component" value="Unassembled WGS sequence"/>
</dbReference>
<name>A0A9W9IJC4_9EURO</name>
<evidence type="ECO:0000313" key="3">
    <source>
        <dbReference type="Proteomes" id="UP001146351"/>
    </source>
</evidence>
<feature type="region of interest" description="Disordered" evidence="1">
    <location>
        <begin position="64"/>
        <end position="127"/>
    </location>
</feature>
<protein>
    <submittedName>
        <fullName evidence="2">Uncharacterized protein</fullName>
    </submittedName>
</protein>
<feature type="region of interest" description="Disordered" evidence="1">
    <location>
        <begin position="1"/>
        <end position="46"/>
    </location>
</feature>
<evidence type="ECO:0000256" key="1">
    <source>
        <dbReference type="SAM" id="MobiDB-lite"/>
    </source>
</evidence>
<feature type="compositionally biased region" description="Polar residues" evidence="1">
    <location>
        <begin position="1"/>
        <end position="11"/>
    </location>
</feature>
<comment type="caution">
    <text evidence="2">The sequence shown here is derived from an EMBL/GenBank/DDBJ whole genome shotgun (WGS) entry which is preliminary data.</text>
</comment>
<organism evidence="2 3">
    <name type="scientific">Penicillium capsulatum</name>
    <dbReference type="NCBI Taxonomy" id="69766"/>
    <lineage>
        <taxon>Eukaryota</taxon>
        <taxon>Fungi</taxon>
        <taxon>Dikarya</taxon>
        <taxon>Ascomycota</taxon>
        <taxon>Pezizomycotina</taxon>
        <taxon>Eurotiomycetes</taxon>
        <taxon>Eurotiomycetidae</taxon>
        <taxon>Eurotiales</taxon>
        <taxon>Aspergillaceae</taxon>
        <taxon>Penicillium</taxon>
    </lineage>
</organism>
<keyword evidence="3" id="KW-1185">Reference proteome</keyword>
<proteinExistence type="predicted"/>
<reference evidence="2" key="2">
    <citation type="journal article" date="2023" name="IMA Fungus">
        <title>Comparative genomic study of the Penicillium genus elucidates a diverse pangenome and 15 lateral gene transfer events.</title>
        <authorList>
            <person name="Petersen C."/>
            <person name="Sorensen T."/>
            <person name="Nielsen M.R."/>
            <person name="Sondergaard T.E."/>
            <person name="Sorensen J.L."/>
            <person name="Fitzpatrick D.A."/>
            <person name="Frisvad J.C."/>
            <person name="Nielsen K.L."/>
        </authorList>
    </citation>
    <scope>NUCLEOTIDE SEQUENCE</scope>
    <source>
        <strain evidence="2">IBT 21917</strain>
    </source>
</reference>
<accession>A0A9W9IJC4</accession>
<dbReference type="EMBL" id="JAPQKO010000002">
    <property type="protein sequence ID" value="KAJ5179600.1"/>
    <property type="molecule type" value="Genomic_DNA"/>
</dbReference>